<name>A0A176VZU6_MARPO</name>
<evidence type="ECO:0000256" key="1">
    <source>
        <dbReference type="SAM" id="MobiDB-lite"/>
    </source>
</evidence>
<protein>
    <submittedName>
        <fullName evidence="2">Uncharacterized protein</fullName>
    </submittedName>
</protein>
<feature type="compositionally biased region" description="Acidic residues" evidence="1">
    <location>
        <begin position="100"/>
        <end position="120"/>
    </location>
</feature>
<gene>
    <name evidence="2" type="ORF">AXG93_4368s1850</name>
</gene>
<proteinExistence type="predicted"/>
<feature type="compositionally biased region" description="Polar residues" evidence="1">
    <location>
        <begin position="90"/>
        <end position="99"/>
    </location>
</feature>
<feature type="compositionally biased region" description="Polar residues" evidence="1">
    <location>
        <begin position="162"/>
        <end position="173"/>
    </location>
</feature>
<feature type="region of interest" description="Disordered" evidence="1">
    <location>
        <begin position="35"/>
        <end position="180"/>
    </location>
</feature>
<evidence type="ECO:0000313" key="3">
    <source>
        <dbReference type="Proteomes" id="UP000077202"/>
    </source>
</evidence>
<comment type="caution">
    <text evidence="2">The sequence shown here is derived from an EMBL/GenBank/DDBJ whole genome shotgun (WGS) entry which is preliminary data.</text>
</comment>
<organism evidence="2 3">
    <name type="scientific">Marchantia polymorpha subsp. ruderalis</name>
    <dbReference type="NCBI Taxonomy" id="1480154"/>
    <lineage>
        <taxon>Eukaryota</taxon>
        <taxon>Viridiplantae</taxon>
        <taxon>Streptophyta</taxon>
        <taxon>Embryophyta</taxon>
        <taxon>Marchantiophyta</taxon>
        <taxon>Marchantiopsida</taxon>
        <taxon>Marchantiidae</taxon>
        <taxon>Marchantiales</taxon>
        <taxon>Marchantiaceae</taxon>
        <taxon>Marchantia</taxon>
    </lineage>
</organism>
<feature type="compositionally biased region" description="Polar residues" evidence="1">
    <location>
        <begin position="38"/>
        <end position="48"/>
    </location>
</feature>
<reference evidence="2" key="1">
    <citation type="submission" date="2016-03" db="EMBL/GenBank/DDBJ databases">
        <title>Mechanisms controlling the formation of the plant cell surface in tip-growing cells are functionally conserved among land plants.</title>
        <authorList>
            <person name="Honkanen S."/>
            <person name="Jones V.A."/>
            <person name="Morieri G."/>
            <person name="Champion C."/>
            <person name="Hetherington A.J."/>
            <person name="Kelly S."/>
            <person name="Saint-Marcoux D."/>
            <person name="Proust H."/>
            <person name="Prescott H."/>
            <person name="Dolan L."/>
        </authorList>
    </citation>
    <scope>NUCLEOTIDE SEQUENCE [LARGE SCALE GENOMIC DNA]</scope>
    <source>
        <tissue evidence="2">Whole gametophyte</tissue>
    </source>
</reference>
<dbReference type="EMBL" id="LVLJ01002295">
    <property type="protein sequence ID" value="OAE25725.1"/>
    <property type="molecule type" value="Genomic_DNA"/>
</dbReference>
<feature type="compositionally biased region" description="Basic and acidic residues" evidence="1">
    <location>
        <begin position="51"/>
        <end position="64"/>
    </location>
</feature>
<dbReference type="Proteomes" id="UP000077202">
    <property type="component" value="Unassembled WGS sequence"/>
</dbReference>
<accession>A0A176VZU6</accession>
<evidence type="ECO:0000313" key="2">
    <source>
        <dbReference type="EMBL" id="OAE25725.1"/>
    </source>
</evidence>
<sequence length="180" mass="19435">MECPPLLEPRPSAIRDTTRKRMIGVGDELVSFIPASIHPSSQPASQPSIHPAEKELEGGRHSDSRLIGVFGTHSTPSRSHSRAPREERSMQTNRTGSDNSVEEEVVAVDYAGADEDEEPAGLDCGGESKRCGAPRRLQDATVQLPASGGMEKPPNPRRAMLSANNSFRLSSPHSLRDACQ</sequence>
<keyword evidence="3" id="KW-1185">Reference proteome</keyword>
<dbReference type="AlphaFoldDB" id="A0A176VZU6"/>